<feature type="region of interest" description="Disordered" evidence="1">
    <location>
        <begin position="1"/>
        <end position="48"/>
    </location>
</feature>
<feature type="region of interest" description="Disordered" evidence="1">
    <location>
        <begin position="198"/>
        <end position="226"/>
    </location>
</feature>
<evidence type="ECO:0000313" key="3">
    <source>
        <dbReference type="Proteomes" id="UP000807115"/>
    </source>
</evidence>
<accession>A0A921Q675</accession>
<reference evidence="2" key="2">
    <citation type="submission" date="2020-10" db="EMBL/GenBank/DDBJ databases">
        <authorList>
            <person name="Cooper E.A."/>
            <person name="Brenton Z.W."/>
            <person name="Flinn B.S."/>
            <person name="Jenkins J."/>
            <person name="Shu S."/>
            <person name="Flowers D."/>
            <person name="Luo F."/>
            <person name="Wang Y."/>
            <person name="Xia P."/>
            <person name="Barry K."/>
            <person name="Daum C."/>
            <person name="Lipzen A."/>
            <person name="Yoshinaga Y."/>
            <person name="Schmutz J."/>
            <person name="Saski C."/>
            <person name="Vermerris W."/>
            <person name="Kresovich S."/>
        </authorList>
    </citation>
    <scope>NUCLEOTIDE SEQUENCE</scope>
</reference>
<feature type="compositionally biased region" description="Pro residues" evidence="1">
    <location>
        <begin position="247"/>
        <end position="265"/>
    </location>
</feature>
<name>A0A921Q675_SORBI</name>
<dbReference type="EMBL" id="CM027689">
    <property type="protein sequence ID" value="KAG0514551.1"/>
    <property type="molecule type" value="Genomic_DNA"/>
</dbReference>
<dbReference type="PRINTS" id="PR01217">
    <property type="entry name" value="PRICHEXTENSN"/>
</dbReference>
<sequence length="445" mass="46529">PKWHVPHLGRLRAPPPPPRPPSPPEPPAPPPPPPPTPPVPGSSLSPEAPRRLDAAATLARPRLLVVPPSPARFELQNLILRECFSTAVPDLLTKSPAPASIWVTVASRNVANVLVVRGVLRVGSIELFLHPSMAAAKLAVDRLPHLPSALVPPDGTHPPNCPRTSEVIAVDLANNVAPTLNAGNATLPRSYLQAAISAAPPKQPRVQNVVSPSSARGFPPSAARRAHHPCFPLRPPFAVTSALAPSLAPPPSPTPPPPTSPPPNSTEPLFPRSDDELDLLLLEAAASAMAPANCMSSSSSVALDAATEGTLVADFGAPIGNVGSPPFEDKHVLPESVRLEGRARHADAWVSPRRPELCERMLYTFIEPPVHPDEVSASICAALLSVAPLVPIDLLPTSHGAMLLPLPHVRALAPVGKGLLPRFPSRCCPSGTKGPPFSPGSGNRG</sequence>
<feature type="region of interest" description="Disordered" evidence="1">
    <location>
        <begin position="426"/>
        <end position="445"/>
    </location>
</feature>
<protein>
    <submittedName>
        <fullName evidence="2">Uncharacterized protein</fullName>
    </submittedName>
</protein>
<dbReference type="AlphaFoldDB" id="A0A921Q675"/>
<feature type="compositionally biased region" description="Basic residues" evidence="1">
    <location>
        <begin position="1"/>
        <end position="10"/>
    </location>
</feature>
<feature type="compositionally biased region" description="Polar residues" evidence="1">
    <location>
        <begin position="205"/>
        <end position="214"/>
    </location>
</feature>
<organism evidence="2 3">
    <name type="scientific">Sorghum bicolor</name>
    <name type="common">Sorghum</name>
    <name type="synonym">Sorghum vulgare</name>
    <dbReference type="NCBI Taxonomy" id="4558"/>
    <lineage>
        <taxon>Eukaryota</taxon>
        <taxon>Viridiplantae</taxon>
        <taxon>Streptophyta</taxon>
        <taxon>Embryophyta</taxon>
        <taxon>Tracheophyta</taxon>
        <taxon>Spermatophyta</taxon>
        <taxon>Magnoliopsida</taxon>
        <taxon>Liliopsida</taxon>
        <taxon>Poales</taxon>
        <taxon>Poaceae</taxon>
        <taxon>PACMAD clade</taxon>
        <taxon>Panicoideae</taxon>
        <taxon>Andropogonodae</taxon>
        <taxon>Andropogoneae</taxon>
        <taxon>Sorghinae</taxon>
        <taxon>Sorghum</taxon>
    </lineage>
</organism>
<comment type="caution">
    <text evidence="2">The sequence shown here is derived from an EMBL/GenBank/DDBJ whole genome shotgun (WGS) entry which is preliminary data.</text>
</comment>
<reference evidence="2" key="1">
    <citation type="journal article" date="2019" name="BMC Genomics">
        <title>A new reference genome for Sorghum bicolor reveals high levels of sequence similarity between sweet and grain genotypes: implications for the genetics of sugar metabolism.</title>
        <authorList>
            <person name="Cooper E.A."/>
            <person name="Brenton Z.W."/>
            <person name="Flinn B.S."/>
            <person name="Jenkins J."/>
            <person name="Shu S."/>
            <person name="Flowers D."/>
            <person name="Luo F."/>
            <person name="Wang Y."/>
            <person name="Xia P."/>
            <person name="Barry K."/>
            <person name="Daum C."/>
            <person name="Lipzen A."/>
            <person name="Yoshinaga Y."/>
            <person name="Schmutz J."/>
            <person name="Saski C."/>
            <person name="Vermerris W."/>
            <person name="Kresovich S."/>
        </authorList>
    </citation>
    <scope>NUCLEOTIDE SEQUENCE</scope>
</reference>
<feature type="non-terminal residue" evidence="2">
    <location>
        <position position="1"/>
    </location>
</feature>
<evidence type="ECO:0000313" key="2">
    <source>
        <dbReference type="EMBL" id="KAG0514551.1"/>
    </source>
</evidence>
<evidence type="ECO:0000256" key="1">
    <source>
        <dbReference type="SAM" id="MobiDB-lite"/>
    </source>
</evidence>
<feature type="region of interest" description="Disordered" evidence="1">
    <location>
        <begin position="242"/>
        <end position="272"/>
    </location>
</feature>
<dbReference type="Proteomes" id="UP000807115">
    <property type="component" value="Chromosome 10"/>
</dbReference>
<proteinExistence type="predicted"/>
<feature type="compositionally biased region" description="Pro residues" evidence="1">
    <location>
        <begin position="13"/>
        <end position="40"/>
    </location>
</feature>
<gene>
    <name evidence="2" type="ORF">BDA96_10G201900</name>
</gene>